<dbReference type="Proteomes" id="UP000284785">
    <property type="component" value="Unassembled WGS sequence"/>
</dbReference>
<dbReference type="RefSeq" id="WP_070750011.1">
    <property type="nucleotide sequence ID" value="NZ_CABJDH010000001.1"/>
</dbReference>
<sequence length="278" mass="32478">MKYKSVLLIAVFVCIAQLFYGQERYTIRGEFPDHSLDNEYVLLYDRSALQGESERLKEAFIDSILVVDKVFHYEGTIDRKPFLASIYCSKGRHLKYSTTFIIEPGNVRIRITDWENEGDVLGTPINDDYNTYIIERGKQIGGRRSLKTGRGEIKKSGTYTRDDKHVSFQDAYKHTEEGRLRFLEKYAQYPDVVRYWLALYIDPTTDSAARESNLSQLLHIVDLMPKADRDILLAWREYRIKLKEYREKAKILRDSLNANEPRFIETMSNSSSITTKNE</sequence>
<evidence type="ECO:0000313" key="1">
    <source>
        <dbReference type="EMBL" id="RHD90789.1"/>
    </source>
</evidence>
<dbReference type="Pfam" id="PF14289">
    <property type="entry name" value="DUF4369"/>
    <property type="match status" value="1"/>
</dbReference>
<comment type="caution">
    <text evidence="1">The sequence shown here is derived from an EMBL/GenBank/DDBJ whole genome shotgun (WGS) entry which is preliminary data.</text>
</comment>
<dbReference type="AlphaFoldDB" id="A0A1H6C260"/>
<protein>
    <submittedName>
        <fullName evidence="1">DUF4369 domain-containing protein</fullName>
    </submittedName>
</protein>
<gene>
    <name evidence="1" type="ORF">DW780_02145</name>
</gene>
<accession>A0A1H6C260</accession>
<dbReference type="InterPro" id="IPR025380">
    <property type="entry name" value="DUF4369"/>
</dbReference>
<dbReference type="EMBL" id="QSJP01000002">
    <property type="protein sequence ID" value="RHD90789.1"/>
    <property type="molecule type" value="Genomic_DNA"/>
</dbReference>
<evidence type="ECO:0000313" key="2">
    <source>
        <dbReference type="Proteomes" id="UP000284785"/>
    </source>
</evidence>
<name>A0A1H6C260_BACT4</name>
<reference evidence="1 2" key="1">
    <citation type="submission" date="2018-08" db="EMBL/GenBank/DDBJ databases">
        <title>A genome reference for cultivated species of the human gut microbiota.</title>
        <authorList>
            <person name="Zou Y."/>
            <person name="Xue W."/>
            <person name="Luo G."/>
        </authorList>
    </citation>
    <scope>NUCLEOTIDE SEQUENCE [LARGE SCALE GENOMIC DNA]</scope>
    <source>
        <strain evidence="1 2">AM30-26</strain>
    </source>
</reference>
<proteinExistence type="predicted"/>
<organism evidence="1 2">
    <name type="scientific">Bacteroides thetaiotaomicron</name>
    <dbReference type="NCBI Taxonomy" id="818"/>
    <lineage>
        <taxon>Bacteria</taxon>
        <taxon>Pseudomonadati</taxon>
        <taxon>Bacteroidota</taxon>
        <taxon>Bacteroidia</taxon>
        <taxon>Bacteroidales</taxon>
        <taxon>Bacteroidaceae</taxon>
        <taxon>Bacteroides</taxon>
    </lineage>
</organism>